<name>A0A1M5EGD1_9GAMM</name>
<dbReference type="InterPro" id="IPR045351">
    <property type="entry name" value="DUF6531"/>
</dbReference>
<dbReference type="InterPro" id="IPR006530">
    <property type="entry name" value="YD"/>
</dbReference>
<dbReference type="Gene3D" id="2.180.10.10">
    <property type="entry name" value="RHS repeat-associated core"/>
    <property type="match status" value="2"/>
</dbReference>
<dbReference type="InterPro" id="IPR056823">
    <property type="entry name" value="TEN-like_YD-shell"/>
</dbReference>
<dbReference type="Pfam" id="PF20148">
    <property type="entry name" value="DUF6531"/>
    <property type="match status" value="1"/>
</dbReference>
<feature type="domain" description="Teneurin-like YD-shell" evidence="4">
    <location>
        <begin position="518"/>
        <end position="626"/>
    </location>
</feature>
<dbReference type="PANTHER" id="PTHR32305">
    <property type="match status" value="1"/>
</dbReference>
<dbReference type="InterPro" id="IPR050708">
    <property type="entry name" value="T6SS_VgrG/RHS"/>
</dbReference>
<dbReference type="EMBL" id="FQVA01000003">
    <property type="protein sequence ID" value="SHF78343.1"/>
    <property type="molecule type" value="Genomic_DNA"/>
</dbReference>
<dbReference type="Proteomes" id="UP000184170">
    <property type="component" value="Unassembled WGS sequence"/>
</dbReference>
<feature type="domain" description="Teneurin-like YD-shell" evidence="4">
    <location>
        <begin position="295"/>
        <end position="377"/>
    </location>
</feature>
<feature type="region of interest" description="Disordered" evidence="2">
    <location>
        <begin position="698"/>
        <end position="720"/>
    </location>
</feature>
<dbReference type="AlphaFoldDB" id="A0A1M5EGD1"/>
<protein>
    <submittedName>
        <fullName evidence="5">YD repeat-containing protein</fullName>
    </submittedName>
</protein>
<keyword evidence="1" id="KW-0677">Repeat</keyword>
<dbReference type="Pfam" id="PF05593">
    <property type="entry name" value="RHS_repeat"/>
    <property type="match status" value="1"/>
</dbReference>
<evidence type="ECO:0000256" key="1">
    <source>
        <dbReference type="ARBA" id="ARBA00022737"/>
    </source>
</evidence>
<evidence type="ECO:0000259" key="4">
    <source>
        <dbReference type="Pfam" id="PF25023"/>
    </source>
</evidence>
<evidence type="ECO:0000313" key="5">
    <source>
        <dbReference type="EMBL" id="SHF78343.1"/>
    </source>
</evidence>
<dbReference type="InterPro" id="IPR031325">
    <property type="entry name" value="RHS_repeat"/>
</dbReference>
<evidence type="ECO:0000259" key="3">
    <source>
        <dbReference type="Pfam" id="PF20148"/>
    </source>
</evidence>
<evidence type="ECO:0000256" key="2">
    <source>
        <dbReference type="SAM" id="MobiDB-lite"/>
    </source>
</evidence>
<dbReference type="PANTHER" id="PTHR32305:SF15">
    <property type="entry name" value="PROTEIN RHSA-RELATED"/>
    <property type="match status" value="1"/>
</dbReference>
<accession>A0A1M5EGD1</accession>
<dbReference type="NCBIfam" id="TIGR01643">
    <property type="entry name" value="YD_repeat_2x"/>
    <property type="match status" value="1"/>
</dbReference>
<evidence type="ECO:0000313" key="6">
    <source>
        <dbReference type="Proteomes" id="UP000184170"/>
    </source>
</evidence>
<reference evidence="6" key="1">
    <citation type="submission" date="2016-11" db="EMBL/GenBank/DDBJ databases">
        <authorList>
            <person name="Varghese N."/>
            <person name="Submissions S."/>
        </authorList>
    </citation>
    <scope>NUCLEOTIDE SEQUENCE [LARGE SCALE GENOMIC DNA]</scope>
    <source>
        <strain evidence="6">CGMCC 1.7063</strain>
    </source>
</reference>
<proteinExistence type="predicted"/>
<feature type="domain" description="DUF6531" evidence="3">
    <location>
        <begin position="1"/>
        <end position="64"/>
    </location>
</feature>
<gene>
    <name evidence="5" type="ORF">SAMN04487965_2691</name>
</gene>
<keyword evidence="6" id="KW-1185">Reference proteome</keyword>
<sequence length="918" mass="106434">MPGPLPFAWQRYYRSSITENNGLGPGWRHTLSEKLTITEGHPDSDGAHAAVAELQTAEGRIVSFNVPPIGQSSYNRFERLLLHRQSLHSYRLRSFSQPDKIFRADGISGALPLTEIRDQFGNSLTVDYEGGLPRKVVSSWGRMLIFEYQNHCIKRILNRHAPTGEQSLCSYDYCTTAARLAAACSGTTHESYHYDSDRLTGVEHNLHGALEFSYDHQQRCHRLRKNRFEYSLCWQNSQRHCTLTVPDRHKTQWEFDGLGQLLRETQQGRVTSYFYDYYGNLCQKTSNAQREICRHDEFGRLVRRTRRGISDRFVYDDFGLLAAAHLRGKENWLFDYSDQRLPETVTDPAGHDWNLLFNERGQLIRLIDPENGKLKLHWDGQGQLTSILRGERHWRFEYDNWNRLTGSSCGNLTARQWRYQSSGELLEYRCGERILKVESDTRGRPCGISENGRVRLLWERDDDGDICRLRLPTGDTWEIRYDKYKNVVQAQNSANTLTWRYDRFGQLCAFDDARGDCIQWRYDSSARVREYRNNDTRWFFTYDDCGALRQIRNNSGQQCEFHHDECGRLLLADNGYSRVRFQYDRRGRLIAEHHDSSDSESLDINHQYDRRGWLKKSTSGELDISYLLAPDAALYGIDANGEAVLRCEYLDAEENWTQGRIHSRHRYLDGQLASIETTHNQRWHFASRESGRDIEPALSADHSGIERDQHGSIARERRSDSSDSEYRYQYDGWGLMTGAECDAFKTYFRYDPFGRRLRKLTTYRKSTQQKRVLYYWNSLGLWAEHSQIAAIEEPPSQYLYHPLTGALLSCWQAGALKHYLLDPAGRPLVQFDHQGELLSPESAAPAQVGTNGEPGPGSCRLRGTAQMLDPETGLYYSWQGYWNPIRHCWLHREDPFGGNQQGTVSEFEYTAEVDVEPA</sequence>
<organism evidence="5 6">
    <name type="scientific">Microbulbifer donghaiensis</name>
    <dbReference type="NCBI Taxonomy" id="494016"/>
    <lineage>
        <taxon>Bacteria</taxon>
        <taxon>Pseudomonadati</taxon>
        <taxon>Pseudomonadota</taxon>
        <taxon>Gammaproteobacteria</taxon>
        <taxon>Cellvibrionales</taxon>
        <taxon>Microbulbiferaceae</taxon>
        <taxon>Microbulbifer</taxon>
    </lineage>
</organism>
<feature type="compositionally biased region" description="Basic and acidic residues" evidence="2">
    <location>
        <begin position="703"/>
        <end position="720"/>
    </location>
</feature>
<dbReference type="Pfam" id="PF25023">
    <property type="entry name" value="TEN_YD-shell"/>
    <property type="match status" value="2"/>
</dbReference>
<dbReference type="STRING" id="494016.SAMN04487965_2691"/>